<dbReference type="EMBL" id="NRJG01000127">
    <property type="protein sequence ID" value="RIY35700.1"/>
    <property type="molecule type" value="Genomic_DNA"/>
</dbReference>
<evidence type="ECO:0000313" key="2">
    <source>
        <dbReference type="Proteomes" id="UP000265916"/>
    </source>
</evidence>
<dbReference type="SUPFAM" id="SSF158682">
    <property type="entry name" value="TerB-like"/>
    <property type="match status" value="1"/>
</dbReference>
<evidence type="ECO:0008006" key="3">
    <source>
        <dbReference type="Google" id="ProtNLM"/>
    </source>
</evidence>
<dbReference type="AlphaFoldDB" id="A0A3A1YEZ4"/>
<keyword evidence="2" id="KW-1185">Reference proteome</keyword>
<name>A0A3A1YEZ4_9GAMM</name>
<comment type="caution">
    <text evidence="1">The sequence shown here is derived from an EMBL/GenBank/DDBJ whole genome shotgun (WGS) entry which is preliminary data.</text>
</comment>
<dbReference type="RefSeq" id="WP_119532184.1">
    <property type="nucleotide sequence ID" value="NZ_JBHSSP010000006.1"/>
</dbReference>
<protein>
    <recommendedName>
        <fullName evidence="3">Tellurite resistance protein TerB</fullName>
    </recommendedName>
</protein>
<accession>A0A3A1YEZ4</accession>
<gene>
    <name evidence="1" type="ORF">CKF58_06580</name>
</gene>
<dbReference type="InterPro" id="IPR029024">
    <property type="entry name" value="TerB-like"/>
</dbReference>
<dbReference type="Proteomes" id="UP000265916">
    <property type="component" value="Unassembled WGS sequence"/>
</dbReference>
<dbReference type="Gene3D" id="1.10.3680.10">
    <property type="entry name" value="TerB-like"/>
    <property type="match status" value="1"/>
</dbReference>
<organism evidence="1 2">
    <name type="scientific">Psittacicella hinzii</name>
    <dbReference type="NCBI Taxonomy" id="2028575"/>
    <lineage>
        <taxon>Bacteria</taxon>
        <taxon>Pseudomonadati</taxon>
        <taxon>Pseudomonadota</taxon>
        <taxon>Gammaproteobacteria</taxon>
        <taxon>Pasteurellales</taxon>
        <taxon>Psittacicellaceae</taxon>
        <taxon>Psittacicella</taxon>
    </lineage>
</organism>
<evidence type="ECO:0000313" key="1">
    <source>
        <dbReference type="EMBL" id="RIY35700.1"/>
    </source>
</evidence>
<sequence length="130" mass="14872">MNEHIYFLDQTQRAIARALVAELFKADGVVTRNETIYNTILERALQTDVVLTDDAYNLVSKHFTTPQHKFFLVSTLFTAAFMDGIAHPNEMKLIADLVAQLQIPADKLKQIMFWSQREALQINEALDFSL</sequence>
<reference evidence="1 2" key="1">
    <citation type="submission" date="2017-08" db="EMBL/GenBank/DDBJ databases">
        <title>Reclassification of Bisgaard taxon 37 and 44.</title>
        <authorList>
            <person name="Christensen H."/>
        </authorList>
    </citation>
    <scope>NUCLEOTIDE SEQUENCE [LARGE SCALE GENOMIC DNA]</scope>
    <source>
        <strain evidence="1 2">111</strain>
    </source>
</reference>
<dbReference type="OrthoDB" id="5678735at2"/>
<proteinExistence type="predicted"/>